<evidence type="ECO:0000313" key="4">
    <source>
        <dbReference type="Proteomes" id="UP000004105"/>
    </source>
</evidence>
<dbReference type="EMBL" id="AFAY01000052">
    <property type="protein sequence ID" value="EGF07594.1"/>
    <property type="molecule type" value="Genomic_DNA"/>
</dbReference>
<gene>
    <name evidence="3" type="ORF">HMPREF9123_2618</name>
</gene>
<keyword evidence="4" id="KW-1185">Reference proteome</keyword>
<dbReference type="Pfam" id="PF08378">
    <property type="entry name" value="NERD"/>
    <property type="match status" value="1"/>
</dbReference>
<evidence type="ECO:0000256" key="1">
    <source>
        <dbReference type="SAM" id="MobiDB-lite"/>
    </source>
</evidence>
<name>F2BFW1_9NEIS</name>
<feature type="compositionally biased region" description="Pro residues" evidence="1">
    <location>
        <begin position="272"/>
        <end position="295"/>
    </location>
</feature>
<organism evidence="3 4">
    <name type="scientific">Neisseria bacilliformis ATCC BAA-1200</name>
    <dbReference type="NCBI Taxonomy" id="888742"/>
    <lineage>
        <taxon>Bacteria</taxon>
        <taxon>Pseudomonadati</taxon>
        <taxon>Pseudomonadota</taxon>
        <taxon>Betaproteobacteria</taxon>
        <taxon>Neisseriales</taxon>
        <taxon>Neisseriaceae</taxon>
        <taxon>Neisseria</taxon>
    </lineage>
</organism>
<accession>F2BFW1</accession>
<protein>
    <submittedName>
        <fullName evidence="3">NERD domain protein</fullName>
    </submittedName>
</protein>
<sequence>MIIKHAQSRDRDIEELTALLALPHVGSATKRKIESEIRKIRAGMAGEKEAAYNIDFHYGEHKENWVVIHDLRVEYQGSTAQIDHLLINRFLEIYLCESKQFGEGVAVNEHGEFSAFYQGRPYGIPSPIEQNERHRLLLKRMFDDGEIEVPTRLGLRMKPNFYSLILVGNSARIIRPNNGKNVKHLDRIIKNEQVRKRINKDTDEVSIVGTLAVAKLISCETLRDFAEYLASFHCPPRYNWKARFGITDPAPQPATPARPQHQSPGRQTAQPHTPPPAAAPTCAPPPDPAPAPPPAQAAAEPRLRLFCADCKKTVTETVARFCWNNKNRFHGKLYCFNCQKNHPQPK</sequence>
<proteinExistence type="predicted"/>
<dbReference type="RefSeq" id="WP_007343623.1">
    <property type="nucleotide sequence ID" value="NZ_GL878494.1"/>
</dbReference>
<comment type="caution">
    <text evidence="3">The sequence shown here is derived from an EMBL/GenBank/DDBJ whole genome shotgun (WGS) entry which is preliminary data.</text>
</comment>
<feature type="domain" description="NERD" evidence="2">
    <location>
        <begin position="42"/>
        <end position="161"/>
    </location>
</feature>
<dbReference type="Proteomes" id="UP000004105">
    <property type="component" value="Unassembled WGS sequence"/>
</dbReference>
<reference evidence="3 4" key="1">
    <citation type="submission" date="2011-02" db="EMBL/GenBank/DDBJ databases">
        <authorList>
            <person name="Muzny D."/>
            <person name="Qin X."/>
            <person name="Deng J."/>
            <person name="Jiang H."/>
            <person name="Liu Y."/>
            <person name="Qu J."/>
            <person name="Song X.-Z."/>
            <person name="Zhang L."/>
            <person name="Thornton R."/>
            <person name="Coyle M."/>
            <person name="Francisco L."/>
            <person name="Jackson L."/>
            <person name="Javaid M."/>
            <person name="Korchina V."/>
            <person name="Kovar C."/>
            <person name="Mata R."/>
            <person name="Mathew T."/>
            <person name="Ngo R."/>
            <person name="Nguyen L."/>
            <person name="Nguyen N."/>
            <person name="Okwuonu G."/>
            <person name="Ongeri F."/>
            <person name="Pham C."/>
            <person name="Simmons D."/>
            <person name="Wilczek-Boney K."/>
            <person name="Hale W."/>
            <person name="Jakkamsetti A."/>
            <person name="Pham P."/>
            <person name="Ruth R."/>
            <person name="San Lucas F."/>
            <person name="Warren J."/>
            <person name="Zhang J."/>
            <person name="Zhao Z."/>
            <person name="Zhou C."/>
            <person name="Zhu D."/>
            <person name="Lee S."/>
            <person name="Bess C."/>
            <person name="Blankenburg K."/>
            <person name="Forbes L."/>
            <person name="Fu Q."/>
            <person name="Gubbala S."/>
            <person name="Hirani K."/>
            <person name="Jayaseelan J.C."/>
            <person name="Lara F."/>
            <person name="Munidasa M."/>
            <person name="Palculict T."/>
            <person name="Patil S."/>
            <person name="Pu L.-L."/>
            <person name="Saada N."/>
            <person name="Tang L."/>
            <person name="Weissenberger G."/>
            <person name="Zhu Y."/>
            <person name="Hemphill L."/>
            <person name="Shang Y."/>
            <person name="Youmans B."/>
            <person name="Ayvaz T."/>
            <person name="Ross M."/>
            <person name="Santibanez J."/>
            <person name="Aqrawi P."/>
            <person name="Gross S."/>
            <person name="Joshi V."/>
            <person name="Fowler G."/>
            <person name="Nazareth L."/>
            <person name="Reid J."/>
            <person name="Worley K."/>
            <person name="Petrosino J."/>
            <person name="Highlander S."/>
            <person name="Gibbs R."/>
        </authorList>
    </citation>
    <scope>NUCLEOTIDE SEQUENCE [LARGE SCALE GENOMIC DNA]</scope>
    <source>
        <strain evidence="3 4">ATCC BAA-1200</strain>
    </source>
</reference>
<dbReference type="InterPro" id="IPR011528">
    <property type="entry name" value="NERD"/>
</dbReference>
<feature type="region of interest" description="Disordered" evidence="1">
    <location>
        <begin position="245"/>
        <end position="297"/>
    </location>
</feature>
<evidence type="ECO:0000313" key="3">
    <source>
        <dbReference type="EMBL" id="EGF07594.1"/>
    </source>
</evidence>
<dbReference type="AlphaFoldDB" id="F2BFW1"/>
<dbReference type="PROSITE" id="PS50965">
    <property type="entry name" value="NERD"/>
    <property type="match status" value="1"/>
</dbReference>
<evidence type="ECO:0000259" key="2">
    <source>
        <dbReference type="PROSITE" id="PS50965"/>
    </source>
</evidence>
<dbReference type="STRING" id="267212.GCA_001063965_01928"/>
<dbReference type="HOGENOM" id="CLU_053321_0_0_4"/>
<feature type="compositionally biased region" description="Low complexity" evidence="1">
    <location>
        <begin position="257"/>
        <end position="271"/>
    </location>
</feature>
<dbReference type="OrthoDB" id="5500241at2"/>